<reference evidence="2" key="2">
    <citation type="submission" date="2020-09" db="EMBL/GenBank/DDBJ databases">
        <authorList>
            <person name="Sun Q."/>
            <person name="Zhou Y."/>
        </authorList>
    </citation>
    <scope>NUCLEOTIDE SEQUENCE</scope>
    <source>
        <strain evidence="2">CGMCC 4.5737</strain>
    </source>
</reference>
<proteinExistence type="predicted"/>
<dbReference type="InterPro" id="IPR025559">
    <property type="entry name" value="Eis_dom"/>
</dbReference>
<accession>A0A8J3FVU1</accession>
<dbReference type="GO" id="GO:0030649">
    <property type="term" value="P:aminoglycoside antibiotic catabolic process"/>
    <property type="evidence" value="ECO:0007669"/>
    <property type="project" value="TreeGrafter"/>
</dbReference>
<comment type="caution">
    <text evidence="2">The sequence shown here is derived from an EMBL/GenBank/DDBJ whole genome shotgun (WGS) entry which is preliminary data.</text>
</comment>
<dbReference type="Pfam" id="PF13530">
    <property type="entry name" value="SCP2_2"/>
    <property type="match status" value="1"/>
</dbReference>
<dbReference type="AlphaFoldDB" id="A0A8J3FVU1"/>
<name>A0A8J3FVU1_9PSEU</name>
<organism evidence="2 3">
    <name type="scientific">Longimycelium tulufanense</name>
    <dbReference type="NCBI Taxonomy" id="907463"/>
    <lineage>
        <taxon>Bacteria</taxon>
        <taxon>Bacillati</taxon>
        <taxon>Actinomycetota</taxon>
        <taxon>Actinomycetes</taxon>
        <taxon>Pseudonocardiales</taxon>
        <taxon>Pseudonocardiaceae</taxon>
        <taxon>Longimycelium</taxon>
    </lineage>
</organism>
<dbReference type="PANTHER" id="PTHR37817:SF1">
    <property type="entry name" value="N-ACETYLTRANSFERASE EIS"/>
    <property type="match status" value="1"/>
</dbReference>
<dbReference type="GO" id="GO:0034069">
    <property type="term" value="F:aminoglycoside N-acetyltransferase activity"/>
    <property type="evidence" value="ECO:0007669"/>
    <property type="project" value="TreeGrafter"/>
</dbReference>
<dbReference type="RefSeq" id="WP_229686661.1">
    <property type="nucleotide sequence ID" value="NZ_BMMK01000027.1"/>
</dbReference>
<sequence>MLADRDTVRTTGLKDETWLRLVDVETALSVRSWGAAEPVVLEVRDGVLPENQGCYRIGGDGVTRVDTEPHLGLDVADLGALYLGDVRPSTLAATGRVVVHDPAALALADRLFATDVVPWSGTGF</sequence>
<dbReference type="SUPFAM" id="SSF55718">
    <property type="entry name" value="SCP-like"/>
    <property type="match status" value="1"/>
</dbReference>
<dbReference type="InterPro" id="IPR051554">
    <property type="entry name" value="Acetyltransferase_Eis"/>
</dbReference>
<dbReference type="Proteomes" id="UP000637578">
    <property type="component" value="Unassembled WGS sequence"/>
</dbReference>
<gene>
    <name evidence="2" type="ORF">GCM10012275_47540</name>
</gene>
<evidence type="ECO:0000259" key="1">
    <source>
        <dbReference type="Pfam" id="PF13530"/>
    </source>
</evidence>
<dbReference type="PANTHER" id="PTHR37817">
    <property type="entry name" value="N-ACETYLTRANSFERASE EIS"/>
    <property type="match status" value="1"/>
</dbReference>
<dbReference type="InterPro" id="IPR036527">
    <property type="entry name" value="SCP2_sterol-bd_dom_sf"/>
</dbReference>
<feature type="domain" description="Enhanced intracellular survival protein" evidence="1">
    <location>
        <begin position="24"/>
        <end position="119"/>
    </location>
</feature>
<dbReference type="EMBL" id="BMMK01000027">
    <property type="protein sequence ID" value="GGM71563.1"/>
    <property type="molecule type" value="Genomic_DNA"/>
</dbReference>
<dbReference type="Gene3D" id="3.30.1050.10">
    <property type="entry name" value="SCP2 sterol-binding domain"/>
    <property type="match status" value="1"/>
</dbReference>
<evidence type="ECO:0000313" key="2">
    <source>
        <dbReference type="EMBL" id="GGM71563.1"/>
    </source>
</evidence>
<protein>
    <recommendedName>
        <fullName evidence="1">Enhanced intracellular survival protein domain-containing protein</fullName>
    </recommendedName>
</protein>
<evidence type="ECO:0000313" key="3">
    <source>
        <dbReference type="Proteomes" id="UP000637578"/>
    </source>
</evidence>
<keyword evidence="3" id="KW-1185">Reference proteome</keyword>
<reference evidence="2" key="1">
    <citation type="journal article" date="2014" name="Int. J. Syst. Evol. Microbiol.">
        <title>Complete genome sequence of Corynebacterium casei LMG S-19264T (=DSM 44701T), isolated from a smear-ripened cheese.</title>
        <authorList>
            <consortium name="US DOE Joint Genome Institute (JGI-PGF)"/>
            <person name="Walter F."/>
            <person name="Albersmeier A."/>
            <person name="Kalinowski J."/>
            <person name="Ruckert C."/>
        </authorList>
    </citation>
    <scope>NUCLEOTIDE SEQUENCE</scope>
    <source>
        <strain evidence="2">CGMCC 4.5737</strain>
    </source>
</reference>